<dbReference type="AlphaFoldDB" id="A4CG41"/>
<evidence type="ECO:0000256" key="1">
    <source>
        <dbReference type="SAM" id="MobiDB-lite"/>
    </source>
</evidence>
<dbReference type="OrthoDB" id="596403at2"/>
<protein>
    <submittedName>
        <fullName evidence="2">Outer membrane assembly protein</fullName>
    </submittedName>
</protein>
<dbReference type="Proteomes" id="UP000009049">
    <property type="component" value="Chromosome"/>
</dbReference>
<feature type="region of interest" description="Disordered" evidence="1">
    <location>
        <begin position="867"/>
        <end position="890"/>
    </location>
</feature>
<dbReference type="GO" id="GO:0005886">
    <property type="term" value="C:plasma membrane"/>
    <property type="evidence" value="ECO:0007669"/>
    <property type="project" value="TreeGrafter"/>
</dbReference>
<accession>A4CG41</accession>
<gene>
    <name evidence="2" type="ordered locus">RB2501_03355</name>
</gene>
<evidence type="ECO:0000313" key="2">
    <source>
        <dbReference type="EMBL" id="EAR15899.1"/>
    </source>
</evidence>
<reference evidence="2 3" key="1">
    <citation type="journal article" date="2009" name="J. Bacteriol.">
        <title>Complete genome sequence of Robiginitalea biformata HTCC2501.</title>
        <authorList>
            <person name="Oh H.M."/>
            <person name="Giovannoni S.J."/>
            <person name="Lee K."/>
            <person name="Ferriera S."/>
            <person name="Johnson J."/>
            <person name="Cho J.C."/>
        </authorList>
    </citation>
    <scope>NUCLEOTIDE SEQUENCE [LARGE SCALE GENOMIC DNA]</scope>
    <source>
        <strain evidence="3">ATCC BAA-864 / HTCC2501 / KCTC 12146</strain>
    </source>
</reference>
<evidence type="ECO:0000313" key="3">
    <source>
        <dbReference type="Proteomes" id="UP000009049"/>
    </source>
</evidence>
<sequence length="915" mass="98634">MKRKKLLKIVAGILVFLLLLVIGIPLFLEAKIGPILRSNVNRSITGDFDFREADLSLIRNFPNARVSLRDITLTTAAPFEGDTLFKAREAYLVMGIGELFKGAGEPIGIRELFVSGADLRLRLDAEERPNYLVAAEDPAATGATAASDGFTFDLQGYQIADSKISYMDQSSGISFLLEDIQHTGSGDLSLAESRLETRTDARISLGMDSVQYLDRNSLQLDARIGIDLETDTYTFLENEGLINQMPLVFEGSVQLVEEGQEIDLDFRTPSSDFKNFLALIPEAYSKSLEEVRTSGQFTLEGSITGRSDDTRIPNLDIRMEAVDAAFRYPDLPKGIDDINFSARLLNTTGIAGDTYLEIPAAGFRIDQDVFNMSGNIRSLTGNPEVDAALKGTINLASLDQAYPVELAPGLSGVLRADVQTAFDMASVENKQYGNTRTSGSLQLSNLNFRADNFAEPVKIREARLRFDPVEARLESLSGSLGQSDFTLSGTVRDYLGYLLADGILKGQFSLTSNQLLVSDFMSPEDPGQAEKETGADARASGQAPDGGPAFQIPAAIDVSIRGQAASVVYDGLPLRNVSGNLQIRDQELQLRDVRSDALDGKLALNGTVATGEGLPRFNMDLGIDGFRIRETLESIELFETLAPIASIVEGKLNSRVQLSGLLNSDFSPDLMSLAGNVVAEVLASDITGTRAKVLEALDARMDFFNMEDLDLKGLKTALNFENGLVTVKPFSFTYRDMEVSVAGSHSFDQQLNYTATLQVPAKYLGSDVNRLVTELQEPGLKEATVPVVATIGGRYSDPNVQTDLKQAVASLTSRLVEAQKQKLVASGKEKAKDLIGNLLKGSADSTRNSAPDSAKTGLGSVLKDVVGSGRQDTTKAATGEKTTAGEQVGQSARKILGGLLGKKKDTAGTAKDTLQ</sequence>
<feature type="region of interest" description="Disordered" evidence="1">
    <location>
        <begin position="521"/>
        <end position="546"/>
    </location>
</feature>
<organism evidence="2 3">
    <name type="scientific">Robiginitalea biformata (strain ATCC BAA-864 / DSM 15991 / KCTC 12146 / HTCC2501)</name>
    <dbReference type="NCBI Taxonomy" id="313596"/>
    <lineage>
        <taxon>Bacteria</taxon>
        <taxon>Pseudomonadati</taxon>
        <taxon>Bacteroidota</taxon>
        <taxon>Flavobacteriia</taxon>
        <taxon>Flavobacteriales</taxon>
        <taxon>Flavobacteriaceae</taxon>
        <taxon>Robiginitalea</taxon>
    </lineage>
</organism>
<dbReference type="STRING" id="313596.RB2501_03355"/>
<dbReference type="HOGENOM" id="CLU_011472_0_0_10"/>
<dbReference type="PANTHER" id="PTHR30441">
    <property type="entry name" value="DUF748 DOMAIN-CONTAINING PROTEIN"/>
    <property type="match status" value="1"/>
</dbReference>
<dbReference type="GO" id="GO:0090313">
    <property type="term" value="P:regulation of protein targeting to membrane"/>
    <property type="evidence" value="ECO:0007669"/>
    <property type="project" value="TreeGrafter"/>
</dbReference>
<feature type="compositionally biased region" description="Low complexity" evidence="1">
    <location>
        <begin position="874"/>
        <end position="886"/>
    </location>
</feature>
<dbReference type="RefSeq" id="WP_012813596.1">
    <property type="nucleotide sequence ID" value="NC_013222.1"/>
</dbReference>
<dbReference type="InterPro" id="IPR052894">
    <property type="entry name" value="AsmA-related"/>
</dbReference>
<name>A4CG41_ROBBH</name>
<proteinExistence type="predicted"/>
<dbReference type="PANTHER" id="PTHR30441:SF8">
    <property type="entry name" value="DUF748 DOMAIN-CONTAINING PROTEIN"/>
    <property type="match status" value="1"/>
</dbReference>
<keyword evidence="3" id="KW-1185">Reference proteome</keyword>
<dbReference type="EMBL" id="CP001712">
    <property type="protein sequence ID" value="EAR15899.1"/>
    <property type="molecule type" value="Genomic_DNA"/>
</dbReference>
<dbReference type="KEGG" id="rbi:RB2501_03355"/>
<dbReference type="eggNOG" id="COG2982">
    <property type="taxonomic scope" value="Bacteria"/>
</dbReference>